<reference evidence="1" key="1">
    <citation type="journal article" date="2021" name="New Phytol.">
        <title>Evolutionary innovations through gain and loss of genes in the ectomycorrhizal Boletales.</title>
        <authorList>
            <person name="Wu G."/>
            <person name="Miyauchi S."/>
            <person name="Morin E."/>
            <person name="Kuo A."/>
            <person name="Drula E."/>
            <person name="Varga T."/>
            <person name="Kohler A."/>
            <person name="Feng B."/>
            <person name="Cao Y."/>
            <person name="Lipzen A."/>
            <person name="Daum C."/>
            <person name="Hundley H."/>
            <person name="Pangilinan J."/>
            <person name="Johnson J."/>
            <person name="Barry K."/>
            <person name="LaButti K."/>
            <person name="Ng V."/>
            <person name="Ahrendt S."/>
            <person name="Min B."/>
            <person name="Choi I.G."/>
            <person name="Park H."/>
            <person name="Plett J.M."/>
            <person name="Magnuson J."/>
            <person name="Spatafora J.W."/>
            <person name="Nagy L.G."/>
            <person name="Henrissat B."/>
            <person name="Grigoriev I.V."/>
            <person name="Yang Z.L."/>
            <person name="Xu J."/>
            <person name="Martin F.M."/>
        </authorList>
    </citation>
    <scope>NUCLEOTIDE SEQUENCE</scope>
    <source>
        <strain evidence="1">KUC20120723A-06</strain>
    </source>
</reference>
<dbReference type="EMBL" id="MU266328">
    <property type="protein sequence ID" value="KAH7930991.1"/>
    <property type="molecule type" value="Genomic_DNA"/>
</dbReference>
<dbReference type="Proteomes" id="UP000790709">
    <property type="component" value="Unassembled WGS sequence"/>
</dbReference>
<accession>A0ACB8C166</accession>
<protein>
    <submittedName>
        <fullName evidence="1">Uncharacterized protein</fullName>
    </submittedName>
</protein>
<name>A0ACB8C166_9AGAM</name>
<gene>
    <name evidence="1" type="ORF">BV22DRAFT_1027754</name>
</gene>
<sequence length="854" mass="93952">MEHNDFASLAVLQLPSPCRLLASACCPDKDLVVLVSRLGGRDKMSLWKMQGSKKWEIDVGTDDRATEGIAGLAWSASGQTIAVAHDPPRITLHSVQDGRMERSLPIISPLPSEQKPIRIRGLWWFPGKQDISMDSIPDIFKRNDTTTGSALSILKVLPLLDHLREGDQKLTATDLFAFQGTQVKSLPQPSTPGVISEWPSLIPDPSLASIGTPSQTEDPSGNGGKDLLEEVQNTEDKNSILAAIDDMGNTYCFLDGSYYLGSFGSALGLPTSTLFKHPDQPLFLMHPQLSLDDTLATGIRPMSIELPLLTTAKVRDFAKLSSAARELMWYLLRVVKDMHDLWFGSDTVSGAREIGPKWVSSLETKLKDSFGQEEPDVILELTCLLATGNSSDGLGDFFGSSEQMTERAFQKWDSSLTNALVKLRDFSTAKLIPALQRVHIILEEIRGWSYLPHFVLFELDLDEVNGCLASARRGIFIATWLASKASQELGSFKHFLAFLKSEAATANITAERITPGYDILEVNNYLMCGLVTSEVDSWFTGPLPQFHLESLGVPGHDQALDSVLQQAQIALQDPSQTAWKPTITSAQFSHLDRNLNALIQELASRCQRVFAQASQAAARSAVTSTDGGAIPPQVVACRPASEATDRPLVRQRIIGDKRDKNEGFLQYLAIRMSSELRTFLCLTRAPYGKYAAGVPLHVDVALLECSAVGYHGEQAVELDVLDADFFDDEYVVIIYNVKNNNGPMFIATVNYRDLEYRQLQSEGYVNGPARKEMMAFVVQRWNEGHLPSANIPIKRCRQLAACKNGPVSLAMNGRIGRRVVCVLDGSGATMEILDIEGDEEMEAEDEAEMESLDA</sequence>
<comment type="caution">
    <text evidence="1">The sequence shown here is derived from an EMBL/GenBank/DDBJ whole genome shotgun (WGS) entry which is preliminary data.</text>
</comment>
<evidence type="ECO:0000313" key="1">
    <source>
        <dbReference type="EMBL" id="KAH7930991.1"/>
    </source>
</evidence>
<proteinExistence type="predicted"/>
<keyword evidence="2" id="KW-1185">Reference proteome</keyword>
<organism evidence="1 2">
    <name type="scientific">Leucogyrophana mollusca</name>
    <dbReference type="NCBI Taxonomy" id="85980"/>
    <lineage>
        <taxon>Eukaryota</taxon>
        <taxon>Fungi</taxon>
        <taxon>Dikarya</taxon>
        <taxon>Basidiomycota</taxon>
        <taxon>Agaricomycotina</taxon>
        <taxon>Agaricomycetes</taxon>
        <taxon>Agaricomycetidae</taxon>
        <taxon>Boletales</taxon>
        <taxon>Boletales incertae sedis</taxon>
        <taxon>Leucogyrophana</taxon>
    </lineage>
</organism>
<evidence type="ECO:0000313" key="2">
    <source>
        <dbReference type="Proteomes" id="UP000790709"/>
    </source>
</evidence>